<dbReference type="SMART" id="SM00961">
    <property type="entry name" value="RuBisCO_small"/>
    <property type="match status" value="2"/>
</dbReference>
<dbReference type="InterPro" id="IPR000894">
    <property type="entry name" value="RuBisCO_ssu_dom"/>
</dbReference>
<dbReference type="EMBL" id="AP018227">
    <property type="protein sequence ID" value="BAY83009.1"/>
    <property type="molecule type" value="Genomic_DNA"/>
</dbReference>
<dbReference type="InterPro" id="IPR048571">
    <property type="entry name" value="RuBisCO_activase_AAA_helical"/>
</dbReference>
<feature type="compositionally biased region" description="Polar residues" evidence="4">
    <location>
        <begin position="521"/>
        <end position="545"/>
    </location>
</feature>
<feature type="compositionally biased region" description="Low complexity" evidence="4">
    <location>
        <begin position="660"/>
        <end position="672"/>
    </location>
</feature>
<evidence type="ECO:0000259" key="5">
    <source>
        <dbReference type="SMART" id="SM00961"/>
    </source>
</evidence>
<dbReference type="SUPFAM" id="SSF52540">
    <property type="entry name" value="P-loop containing nucleoside triphosphate hydrolases"/>
    <property type="match status" value="1"/>
</dbReference>
<dbReference type="Gene3D" id="1.10.8.1070">
    <property type="match status" value="1"/>
</dbReference>
<dbReference type="InterPro" id="IPR044960">
    <property type="entry name" value="RCA-like"/>
</dbReference>
<dbReference type="Pfam" id="PF21228">
    <property type="entry name" value="RuBisCO_activase_AAA_helical"/>
    <property type="match status" value="1"/>
</dbReference>
<feature type="compositionally biased region" description="Polar residues" evidence="4">
    <location>
        <begin position="673"/>
        <end position="682"/>
    </location>
</feature>
<dbReference type="Gene3D" id="3.40.50.300">
    <property type="entry name" value="P-loop containing nucleotide triphosphate hydrolases"/>
    <property type="match status" value="1"/>
</dbReference>
<organism evidence="6 7">
    <name type="scientific">Calothrix parasitica NIES-267</name>
    <dbReference type="NCBI Taxonomy" id="1973488"/>
    <lineage>
        <taxon>Bacteria</taxon>
        <taxon>Bacillati</taxon>
        <taxon>Cyanobacteriota</taxon>
        <taxon>Cyanophyceae</taxon>
        <taxon>Nostocales</taxon>
        <taxon>Calotrichaceae</taxon>
        <taxon>Calothrix</taxon>
    </lineage>
</organism>
<dbReference type="Pfam" id="PF00101">
    <property type="entry name" value="RuBisCO_small"/>
    <property type="match status" value="2"/>
</dbReference>
<feature type="compositionally biased region" description="Polar residues" evidence="4">
    <location>
        <begin position="552"/>
        <end position="578"/>
    </location>
</feature>
<feature type="domain" description="Ribulose bisphosphate carboxylase small subunit" evidence="5">
    <location>
        <begin position="690"/>
        <end position="783"/>
    </location>
</feature>
<accession>A0A1Z4LP69</accession>
<sequence>MSYYISSRFEDKLAVHITKNYLDLPNVRVPLILGIHGRKGEGKSFQCELVFKKMGVEVTHISGGELESPDAGDPARLIRLRYRETAELIKVRGKMCVLMINDLDAGAGRFDEGTQYTVNTQLVNATLMNIADNPTDVQLPGSYDSTPLHRVPIIVTGNDFSTLYAPLVRDGRMEKFYWEPDRDDKVGIVGGIFSEDGFSKQDVAQLVDTFPLAAVDFYSALRSRIYDEQIRHFIHDKGVDQVSSQVVNSNNVPSFRKPNFGLSDLMTMANLMVEEQHRVDDSQLVEEYNKGALRHQKYFVPQTSQTGVYEARPTSHFDADLPVYQARPTANFDETLPTYHARPSHQTQAEAVHIPDIPTGQLGTGRNRSVGQNPNRGIYDMSLASTHVGPEILSYMQKILASGNHLSIDYSDNGKSGWKKFSTHEIDDMADAIGDLERCLVKHTDDYVRVAGIDYKTKQAVMETIIQDPNETNGSTFHYPPTQTLYPSKQISENSTFRYPESKLDSHKQIGGSTFRYPETVTPNYKKQSSDSSFQYPETSKQIGGSTFHYPETSTPNYSEQSSDSTFHYPETSKQIGGSTFRYPETSTPHYSEQSSDSTFHYPETSKQIGGSTFRYPETSTVNDGIGGSTFRYPETAKTYNNVQSSDSTFQYPDSDPFPHTHTAAHSPTATSNPNQVGSNYHTYGASNANNAQISSAHLQLEVLEQMREILATGAHIGIEYVDQRRFSTGSWKSYAGHQIEDMAEAIAALEACLVEHNNDYIRIFGIDPQAKRRLAEIMVQRPAGKLAIK</sequence>
<dbReference type="GO" id="GO:0016887">
    <property type="term" value="F:ATP hydrolysis activity"/>
    <property type="evidence" value="ECO:0007669"/>
    <property type="project" value="InterPro"/>
</dbReference>
<evidence type="ECO:0000256" key="4">
    <source>
        <dbReference type="SAM" id="MobiDB-lite"/>
    </source>
</evidence>
<dbReference type="SUPFAM" id="SSF55239">
    <property type="entry name" value="RuBisCO, small subunit"/>
    <property type="match status" value="2"/>
</dbReference>
<gene>
    <name evidence="6" type="ORF">NIES267_24950</name>
</gene>
<dbReference type="PANTHER" id="PTHR32429">
    <property type="match status" value="1"/>
</dbReference>
<dbReference type="Proteomes" id="UP000218418">
    <property type="component" value="Chromosome"/>
</dbReference>
<keyword evidence="7" id="KW-1185">Reference proteome</keyword>
<dbReference type="GO" id="GO:0005524">
    <property type="term" value="F:ATP binding"/>
    <property type="evidence" value="ECO:0007669"/>
    <property type="project" value="UniProtKB-KW"/>
</dbReference>
<evidence type="ECO:0000313" key="6">
    <source>
        <dbReference type="EMBL" id="BAY83009.1"/>
    </source>
</evidence>
<dbReference type="PANTHER" id="PTHR32429:SF11">
    <property type="entry name" value="RIBULOSE BISPHOSPHATE CARBOXYLASE_OXYGENASE ACTIVASE, CHLOROPLASTIC"/>
    <property type="match status" value="1"/>
</dbReference>
<protein>
    <submittedName>
        <fullName evidence="6">Ribulose 1,5-bisphosphate carboxylase small subunit</fullName>
    </submittedName>
</protein>
<name>A0A1Z4LP69_9CYAN</name>
<evidence type="ECO:0000313" key="7">
    <source>
        <dbReference type="Proteomes" id="UP000218418"/>
    </source>
</evidence>
<dbReference type="Pfam" id="PF00004">
    <property type="entry name" value="AAA"/>
    <property type="match status" value="1"/>
</dbReference>
<proteinExistence type="inferred from homology"/>
<reference evidence="6 7" key="1">
    <citation type="submission" date="2017-06" db="EMBL/GenBank/DDBJ databases">
        <title>Genome sequencing of cyanobaciteial culture collection at National Institute for Environmental Studies (NIES).</title>
        <authorList>
            <person name="Hirose Y."/>
            <person name="Shimura Y."/>
            <person name="Fujisawa T."/>
            <person name="Nakamura Y."/>
            <person name="Kawachi M."/>
        </authorList>
    </citation>
    <scope>NUCLEOTIDE SEQUENCE [LARGE SCALE GENOMIC DNA]</scope>
    <source>
        <strain evidence="6 7">NIES-267</strain>
    </source>
</reference>
<feature type="domain" description="Ribulose bisphosphate carboxylase small subunit" evidence="5">
    <location>
        <begin position="380"/>
        <end position="469"/>
    </location>
</feature>
<dbReference type="Gene3D" id="3.30.190.10">
    <property type="entry name" value="Ribulose bisphosphate carboxylase, small subunit"/>
    <property type="match status" value="2"/>
</dbReference>
<dbReference type="CDD" id="cd00307">
    <property type="entry name" value="RuBisCO_small_like"/>
    <property type="match status" value="1"/>
</dbReference>
<feature type="region of interest" description="Disordered" evidence="4">
    <location>
        <begin position="645"/>
        <end position="684"/>
    </location>
</feature>
<feature type="region of interest" description="Disordered" evidence="4">
    <location>
        <begin position="503"/>
        <end position="601"/>
    </location>
</feature>
<comment type="similarity">
    <text evidence="3">Belongs to the RuBisCO activase family.</text>
</comment>
<feature type="compositionally biased region" description="Polar residues" evidence="4">
    <location>
        <begin position="585"/>
        <end position="601"/>
    </location>
</feature>
<evidence type="ECO:0000256" key="3">
    <source>
        <dbReference type="ARBA" id="ARBA00025781"/>
    </source>
</evidence>
<evidence type="ECO:0000256" key="1">
    <source>
        <dbReference type="ARBA" id="ARBA00022741"/>
    </source>
</evidence>
<evidence type="ECO:0000256" key="2">
    <source>
        <dbReference type="ARBA" id="ARBA00022840"/>
    </source>
</evidence>
<dbReference type="InterPro" id="IPR027417">
    <property type="entry name" value="P-loop_NTPase"/>
</dbReference>
<keyword evidence="1" id="KW-0547">Nucleotide-binding</keyword>
<dbReference type="InterPro" id="IPR003959">
    <property type="entry name" value="ATPase_AAA_core"/>
</dbReference>
<keyword evidence="2" id="KW-0067">ATP-binding</keyword>
<dbReference type="InterPro" id="IPR036385">
    <property type="entry name" value="RuBisCO_ssu_sf"/>
</dbReference>
<dbReference type="AlphaFoldDB" id="A0A1Z4LP69"/>